<dbReference type="InterPro" id="IPR018767">
    <property type="entry name" value="Brl1/Brr6_dom"/>
</dbReference>
<feature type="compositionally biased region" description="Acidic residues" evidence="1">
    <location>
        <begin position="161"/>
        <end position="173"/>
    </location>
</feature>
<organism evidence="4 5">
    <name type="scientific">Leucocoprinus leucothites</name>
    <dbReference type="NCBI Taxonomy" id="201217"/>
    <lineage>
        <taxon>Eukaryota</taxon>
        <taxon>Fungi</taxon>
        <taxon>Dikarya</taxon>
        <taxon>Basidiomycota</taxon>
        <taxon>Agaricomycotina</taxon>
        <taxon>Agaricomycetes</taxon>
        <taxon>Agaricomycetidae</taxon>
        <taxon>Agaricales</taxon>
        <taxon>Agaricineae</taxon>
        <taxon>Agaricaceae</taxon>
        <taxon>Leucocoprinus</taxon>
    </lineage>
</organism>
<keyword evidence="2" id="KW-0812">Transmembrane</keyword>
<comment type="caution">
    <text evidence="4">The sequence shown here is derived from an EMBL/GenBank/DDBJ whole genome shotgun (WGS) entry which is preliminary data.</text>
</comment>
<dbReference type="AlphaFoldDB" id="A0A8H5LDP6"/>
<dbReference type="EMBL" id="JAACJO010000007">
    <property type="protein sequence ID" value="KAF5356301.1"/>
    <property type="molecule type" value="Genomic_DNA"/>
</dbReference>
<protein>
    <recommendedName>
        <fullName evidence="3">Brl1/Brr6 domain-containing protein</fullName>
    </recommendedName>
</protein>
<dbReference type="GO" id="GO:0006998">
    <property type="term" value="P:nuclear envelope organization"/>
    <property type="evidence" value="ECO:0007669"/>
    <property type="project" value="InterPro"/>
</dbReference>
<dbReference type="Proteomes" id="UP000559027">
    <property type="component" value="Unassembled WGS sequence"/>
</dbReference>
<feature type="compositionally biased region" description="Basic residues" evidence="1">
    <location>
        <begin position="142"/>
        <end position="156"/>
    </location>
</feature>
<dbReference type="OrthoDB" id="5961at2759"/>
<feature type="transmembrane region" description="Helical" evidence="2">
    <location>
        <begin position="202"/>
        <end position="225"/>
    </location>
</feature>
<feature type="region of interest" description="Disordered" evidence="1">
    <location>
        <begin position="361"/>
        <end position="392"/>
    </location>
</feature>
<evidence type="ECO:0000313" key="5">
    <source>
        <dbReference type="Proteomes" id="UP000559027"/>
    </source>
</evidence>
<sequence>MKRQFRTNRSTEAPMDFEWTNRPGVRPVWSNQREDPNTPRKRPIEEVNSPQPPFGTPQTPVFGSNHNQNVPFIFQSPQPPPTQSSYPWAPPSTAGSAKTLHSEELKDIDMSESSPTKPDSDPDEKESGRPMALGALRRVYHRRHGSHMSKSSRVRQRLAGDDEGFDSGSDVDDQVVPITQNTSNHYTVNMPSPAPAPSETPYVLLGYLQFFFNLSLVLLFLYLAFQFIVTIQRDVQHRISEYSQDIVQEIAMCSLQYRNNLCEASPIPAMIQQCAKWETCMSRDPAVVGRAKVSAELIAEVVNGFVEPISWKTLIFTLSSLAFLTIFVNALLSLYRARHQPPTSSQPYPIAQPYPGYLSPAPNNWSRVQPEENAEAPSRRRKLEGGNSEKIK</sequence>
<keyword evidence="2" id="KW-0472">Membrane</keyword>
<dbReference type="SMART" id="SM01042">
    <property type="entry name" value="Brr6_like_C_C"/>
    <property type="match status" value="1"/>
</dbReference>
<feature type="region of interest" description="Disordered" evidence="1">
    <location>
        <begin position="1"/>
        <end position="130"/>
    </location>
</feature>
<keyword evidence="5" id="KW-1185">Reference proteome</keyword>
<dbReference type="GO" id="GO:0031965">
    <property type="term" value="C:nuclear membrane"/>
    <property type="evidence" value="ECO:0007669"/>
    <property type="project" value="InterPro"/>
</dbReference>
<accession>A0A8H5LDP6</accession>
<gene>
    <name evidence="4" type="ORF">D9756_004275</name>
</gene>
<proteinExistence type="predicted"/>
<feature type="region of interest" description="Disordered" evidence="1">
    <location>
        <begin position="142"/>
        <end position="174"/>
    </location>
</feature>
<keyword evidence="2" id="KW-1133">Transmembrane helix</keyword>
<dbReference type="PANTHER" id="PTHR28136:SF1">
    <property type="entry name" value="NUCLEUS EXPORT PROTEIN BRL1"/>
    <property type="match status" value="1"/>
</dbReference>
<dbReference type="Pfam" id="PF10104">
    <property type="entry name" value="Brr6_like_C_C"/>
    <property type="match status" value="1"/>
</dbReference>
<feature type="compositionally biased region" description="Polar residues" evidence="1">
    <location>
        <begin position="56"/>
        <end position="70"/>
    </location>
</feature>
<dbReference type="PANTHER" id="PTHR28136">
    <property type="entry name" value="NUCLEUS EXPORT PROTEIN BRR6"/>
    <property type="match status" value="1"/>
</dbReference>
<feature type="transmembrane region" description="Helical" evidence="2">
    <location>
        <begin position="314"/>
        <end position="335"/>
    </location>
</feature>
<evidence type="ECO:0000256" key="1">
    <source>
        <dbReference type="SAM" id="MobiDB-lite"/>
    </source>
</evidence>
<feature type="compositionally biased region" description="Basic and acidic residues" evidence="1">
    <location>
        <begin position="32"/>
        <end position="45"/>
    </location>
</feature>
<name>A0A8H5LDP6_9AGAR</name>
<feature type="compositionally biased region" description="Basic and acidic residues" evidence="1">
    <location>
        <begin position="383"/>
        <end position="392"/>
    </location>
</feature>
<evidence type="ECO:0000256" key="2">
    <source>
        <dbReference type="SAM" id="Phobius"/>
    </source>
</evidence>
<evidence type="ECO:0000259" key="3">
    <source>
        <dbReference type="SMART" id="SM01042"/>
    </source>
</evidence>
<dbReference type="GO" id="GO:0055088">
    <property type="term" value="P:lipid homeostasis"/>
    <property type="evidence" value="ECO:0007669"/>
    <property type="project" value="InterPro"/>
</dbReference>
<dbReference type="InterPro" id="IPR040202">
    <property type="entry name" value="Brl1/Brr6"/>
</dbReference>
<feature type="domain" description="Brl1/Brr6" evidence="3">
    <location>
        <begin position="204"/>
        <end position="336"/>
    </location>
</feature>
<reference evidence="4 5" key="1">
    <citation type="journal article" date="2020" name="ISME J.">
        <title>Uncovering the hidden diversity of litter-decomposition mechanisms in mushroom-forming fungi.</title>
        <authorList>
            <person name="Floudas D."/>
            <person name="Bentzer J."/>
            <person name="Ahren D."/>
            <person name="Johansson T."/>
            <person name="Persson P."/>
            <person name="Tunlid A."/>
        </authorList>
    </citation>
    <scope>NUCLEOTIDE SEQUENCE [LARGE SCALE GENOMIC DNA]</scope>
    <source>
        <strain evidence="4 5">CBS 146.42</strain>
    </source>
</reference>
<evidence type="ECO:0000313" key="4">
    <source>
        <dbReference type="EMBL" id="KAF5356301.1"/>
    </source>
</evidence>
<feature type="compositionally biased region" description="Basic and acidic residues" evidence="1">
    <location>
        <begin position="100"/>
        <end position="109"/>
    </location>
</feature>